<dbReference type="SUPFAM" id="SSF53335">
    <property type="entry name" value="S-adenosyl-L-methionine-dependent methyltransferases"/>
    <property type="match status" value="1"/>
</dbReference>
<organism evidence="7 8">
    <name type="scientific">Quercus suber</name>
    <name type="common">Cork oak</name>
    <dbReference type="NCBI Taxonomy" id="58331"/>
    <lineage>
        <taxon>Eukaryota</taxon>
        <taxon>Viridiplantae</taxon>
        <taxon>Streptophyta</taxon>
        <taxon>Embryophyta</taxon>
        <taxon>Tracheophyta</taxon>
        <taxon>Spermatophyta</taxon>
        <taxon>Magnoliopsida</taxon>
        <taxon>eudicotyledons</taxon>
        <taxon>Gunneridae</taxon>
        <taxon>Pentapetalae</taxon>
        <taxon>rosids</taxon>
        <taxon>fabids</taxon>
        <taxon>Fagales</taxon>
        <taxon>Fagaceae</taxon>
        <taxon>Quercus</taxon>
    </lineage>
</organism>
<keyword evidence="2" id="KW-0808">Transferase</keyword>
<dbReference type="GO" id="GO:0046983">
    <property type="term" value="F:protein dimerization activity"/>
    <property type="evidence" value="ECO:0007669"/>
    <property type="project" value="InterPro"/>
</dbReference>
<dbReference type="InterPro" id="IPR029063">
    <property type="entry name" value="SAM-dependent_MTases_sf"/>
</dbReference>
<dbReference type="InterPro" id="IPR016461">
    <property type="entry name" value="COMT-like"/>
</dbReference>
<dbReference type="Pfam" id="PF08100">
    <property type="entry name" value="Dimerisation"/>
    <property type="match status" value="1"/>
</dbReference>
<evidence type="ECO:0000256" key="2">
    <source>
        <dbReference type="ARBA" id="ARBA00022679"/>
    </source>
</evidence>
<keyword evidence="1" id="KW-0489">Methyltransferase</keyword>
<sequence length="240" mass="26993">MEKTQREAKWNEEEQADVDIWKYILGFTEMAVVRCAIELGIPDTIESHGSPMTLSELSSTLGCAPSPLYRIMRFLMHRGIFKGTLNSQGSPGYAQTPLSRRLIKHGEHSMAALILLESSPVLLTPWLSLSARVLDDDTSSFEWILHDWGDNECIQILKKCREAVLENKGKVIIVDAVIEEAEIDELTDVRLALDMAMMAHTNKGKERTLKEWGFVLGEAGFSRYTMKTIHAVQSVIEAFP</sequence>
<protein>
    <submittedName>
        <fullName evidence="7">Acetylserotonin o-methyltransferase</fullName>
    </submittedName>
</protein>
<dbReference type="InterPro" id="IPR001077">
    <property type="entry name" value="COMT_C"/>
</dbReference>
<gene>
    <name evidence="7" type="primary">ASMT_1</name>
    <name evidence="7" type="ORF">CFP56_003985</name>
</gene>
<accession>A0AAW0LD84</accession>
<comment type="caution">
    <text evidence="7">The sequence shown here is derived from an EMBL/GenBank/DDBJ whole genome shotgun (WGS) entry which is preliminary data.</text>
</comment>
<feature type="domain" description="O-methyltransferase dimerisation" evidence="6">
    <location>
        <begin position="21"/>
        <end position="104"/>
    </location>
</feature>
<dbReference type="Gene3D" id="3.40.50.150">
    <property type="entry name" value="Vaccinia Virus protein VP39"/>
    <property type="match status" value="1"/>
</dbReference>
<dbReference type="InterPro" id="IPR036390">
    <property type="entry name" value="WH_DNA-bd_sf"/>
</dbReference>
<dbReference type="GO" id="GO:0008171">
    <property type="term" value="F:O-methyltransferase activity"/>
    <property type="evidence" value="ECO:0007669"/>
    <property type="project" value="InterPro"/>
</dbReference>
<comment type="similarity">
    <text evidence="4">Belongs to the class I-like SAM-binding methyltransferase superfamily. Cation-independent O-methyltransferase family.</text>
</comment>
<evidence type="ECO:0000259" key="6">
    <source>
        <dbReference type="Pfam" id="PF08100"/>
    </source>
</evidence>
<dbReference type="GO" id="GO:0032259">
    <property type="term" value="P:methylation"/>
    <property type="evidence" value="ECO:0007669"/>
    <property type="project" value="UniProtKB-KW"/>
</dbReference>
<evidence type="ECO:0000256" key="4">
    <source>
        <dbReference type="ARBA" id="ARBA00038277"/>
    </source>
</evidence>
<dbReference type="EMBL" id="PKMF04000120">
    <property type="protein sequence ID" value="KAK7848914.1"/>
    <property type="molecule type" value="Genomic_DNA"/>
</dbReference>
<evidence type="ECO:0000259" key="5">
    <source>
        <dbReference type="Pfam" id="PF00891"/>
    </source>
</evidence>
<dbReference type="InterPro" id="IPR036388">
    <property type="entry name" value="WH-like_DNA-bd_sf"/>
</dbReference>
<dbReference type="InterPro" id="IPR012967">
    <property type="entry name" value="COMT_dimerisation"/>
</dbReference>
<evidence type="ECO:0000313" key="7">
    <source>
        <dbReference type="EMBL" id="KAK7848914.1"/>
    </source>
</evidence>
<name>A0AAW0LD84_QUESU</name>
<proteinExistence type="inferred from homology"/>
<dbReference type="Pfam" id="PF00891">
    <property type="entry name" value="Methyltransf_2"/>
    <property type="match status" value="1"/>
</dbReference>
<dbReference type="Proteomes" id="UP000237347">
    <property type="component" value="Unassembled WGS sequence"/>
</dbReference>
<dbReference type="PROSITE" id="PS51683">
    <property type="entry name" value="SAM_OMT_II"/>
    <property type="match status" value="1"/>
</dbReference>
<evidence type="ECO:0000313" key="8">
    <source>
        <dbReference type="Proteomes" id="UP000237347"/>
    </source>
</evidence>
<dbReference type="Gene3D" id="1.10.10.10">
    <property type="entry name" value="Winged helix-like DNA-binding domain superfamily/Winged helix DNA-binding domain"/>
    <property type="match status" value="1"/>
</dbReference>
<dbReference type="SUPFAM" id="SSF46785">
    <property type="entry name" value="Winged helix' DNA-binding domain"/>
    <property type="match status" value="1"/>
</dbReference>
<reference evidence="7 8" key="1">
    <citation type="journal article" date="2018" name="Sci. Data">
        <title>The draft genome sequence of cork oak.</title>
        <authorList>
            <person name="Ramos A.M."/>
            <person name="Usie A."/>
            <person name="Barbosa P."/>
            <person name="Barros P.M."/>
            <person name="Capote T."/>
            <person name="Chaves I."/>
            <person name="Simoes F."/>
            <person name="Abreu I."/>
            <person name="Carrasquinho I."/>
            <person name="Faro C."/>
            <person name="Guimaraes J.B."/>
            <person name="Mendonca D."/>
            <person name="Nobrega F."/>
            <person name="Rodrigues L."/>
            <person name="Saibo N.J.M."/>
            <person name="Varela M.C."/>
            <person name="Egas C."/>
            <person name="Matos J."/>
            <person name="Miguel C.M."/>
            <person name="Oliveira M.M."/>
            <person name="Ricardo C.P."/>
            <person name="Goncalves S."/>
        </authorList>
    </citation>
    <scope>NUCLEOTIDE SEQUENCE [LARGE SCALE GENOMIC DNA]</scope>
    <source>
        <strain evidence="8">cv. HL8</strain>
    </source>
</reference>
<feature type="domain" description="O-methyltransferase C-terminal" evidence="5">
    <location>
        <begin position="136"/>
        <end position="222"/>
    </location>
</feature>
<evidence type="ECO:0000256" key="1">
    <source>
        <dbReference type="ARBA" id="ARBA00022603"/>
    </source>
</evidence>
<evidence type="ECO:0000256" key="3">
    <source>
        <dbReference type="ARBA" id="ARBA00022691"/>
    </source>
</evidence>
<dbReference type="AlphaFoldDB" id="A0AAW0LD84"/>
<dbReference type="FunFam" id="1.10.10.10:FF:000836">
    <property type="entry name" value="O-methyltransferase family protein"/>
    <property type="match status" value="1"/>
</dbReference>
<keyword evidence="8" id="KW-1185">Reference proteome</keyword>
<dbReference type="PANTHER" id="PTHR11746">
    <property type="entry name" value="O-METHYLTRANSFERASE"/>
    <property type="match status" value="1"/>
</dbReference>
<keyword evidence="3" id="KW-0949">S-adenosyl-L-methionine</keyword>